<feature type="transmembrane region" description="Helical" evidence="1">
    <location>
        <begin position="53"/>
        <end position="77"/>
    </location>
</feature>
<name>A0A1M7HB72_9ACTN</name>
<evidence type="ECO:0000256" key="1">
    <source>
        <dbReference type="SAM" id="Phobius"/>
    </source>
</evidence>
<keyword evidence="3" id="KW-1185">Reference proteome</keyword>
<feature type="transmembrane region" description="Helical" evidence="1">
    <location>
        <begin position="23"/>
        <end position="47"/>
    </location>
</feature>
<protein>
    <submittedName>
        <fullName evidence="2">Uncharacterized protein</fullName>
    </submittedName>
</protein>
<keyword evidence="1" id="KW-1133">Transmembrane helix</keyword>
<keyword evidence="1" id="KW-0472">Membrane</keyword>
<dbReference type="EMBL" id="FRBI01000009">
    <property type="protein sequence ID" value="SHM25699.1"/>
    <property type="molecule type" value="Genomic_DNA"/>
</dbReference>
<dbReference type="STRING" id="310782.SAMN05216499_109218"/>
<dbReference type="AlphaFoldDB" id="A0A1M7HB72"/>
<evidence type="ECO:0000313" key="2">
    <source>
        <dbReference type="EMBL" id="SHM25699.1"/>
    </source>
</evidence>
<dbReference type="Proteomes" id="UP000184111">
    <property type="component" value="Unassembled WGS sequence"/>
</dbReference>
<gene>
    <name evidence="2" type="ORF">SAMN05216499_109218</name>
</gene>
<reference evidence="2 3" key="1">
    <citation type="submission" date="2016-11" db="EMBL/GenBank/DDBJ databases">
        <authorList>
            <person name="Jaros S."/>
            <person name="Januszkiewicz K."/>
            <person name="Wedrychowicz H."/>
        </authorList>
    </citation>
    <scope>NUCLEOTIDE SEQUENCE [LARGE SCALE GENOMIC DNA]</scope>
    <source>
        <strain evidence="2 3">CGMCC 4.2025</strain>
    </source>
</reference>
<proteinExistence type="predicted"/>
<accession>A0A1M7HB72</accession>
<keyword evidence="1" id="KW-0812">Transmembrane</keyword>
<sequence>MPPEALDFNELLSTTPERRTHDVYGLVQAAAATVGAAGPIIGGVAWVMGSLSLAAVALPVGIAVLGSAAVVAGGKALRGRKTNIERNRVERKEKIKQQATAAETDFAAITHQQGHLLIDAIDTHIDHYRTRLQAALEQVTHRVDSPDMVYSREVVTRLDPVSRKADALINNLEDFEEQTRR</sequence>
<dbReference type="RefSeq" id="WP_073498873.1">
    <property type="nucleotide sequence ID" value="NZ_FRBI01000009.1"/>
</dbReference>
<evidence type="ECO:0000313" key="3">
    <source>
        <dbReference type="Proteomes" id="UP000184111"/>
    </source>
</evidence>
<organism evidence="2 3">
    <name type="scientific">Actinacidiphila paucisporea</name>
    <dbReference type="NCBI Taxonomy" id="310782"/>
    <lineage>
        <taxon>Bacteria</taxon>
        <taxon>Bacillati</taxon>
        <taxon>Actinomycetota</taxon>
        <taxon>Actinomycetes</taxon>
        <taxon>Kitasatosporales</taxon>
        <taxon>Streptomycetaceae</taxon>
        <taxon>Actinacidiphila</taxon>
    </lineage>
</organism>